<evidence type="ECO:0000313" key="13">
    <source>
        <dbReference type="Proteomes" id="UP001642409"/>
    </source>
</evidence>
<dbReference type="GO" id="GO:0003677">
    <property type="term" value="F:DNA binding"/>
    <property type="evidence" value="ECO:0007669"/>
    <property type="project" value="UniProtKB-KW"/>
</dbReference>
<dbReference type="PANTHER" id="PTHR33568:SF3">
    <property type="entry name" value="DNA-DIRECTED DNA POLYMERASE"/>
    <property type="match status" value="1"/>
</dbReference>
<dbReference type="InterPro" id="IPR012337">
    <property type="entry name" value="RNaseH-like_sf"/>
</dbReference>
<dbReference type="PROSITE" id="PS00116">
    <property type="entry name" value="DNA_POLYMERASE_B"/>
    <property type="match status" value="1"/>
</dbReference>
<dbReference type="InterPro" id="IPR023211">
    <property type="entry name" value="DNA_pol_palm_dom_sf"/>
</dbReference>
<dbReference type="GO" id="GO:0006260">
    <property type="term" value="P:DNA replication"/>
    <property type="evidence" value="ECO:0007669"/>
    <property type="project" value="UniProtKB-KW"/>
</dbReference>
<keyword evidence="6" id="KW-0239">DNA-directed DNA polymerase</keyword>
<dbReference type="InterPro" id="IPR017964">
    <property type="entry name" value="DNA-dir_DNA_pol_B_CS"/>
</dbReference>
<dbReference type="Gene3D" id="3.90.1600.10">
    <property type="entry name" value="Palm domain of DNA polymerase"/>
    <property type="match status" value="1"/>
</dbReference>
<dbReference type="GO" id="GO:0003887">
    <property type="term" value="F:DNA-directed DNA polymerase activity"/>
    <property type="evidence" value="ECO:0007669"/>
    <property type="project" value="UniProtKB-KW"/>
</dbReference>
<dbReference type="PANTHER" id="PTHR33568">
    <property type="entry name" value="DNA POLYMERASE"/>
    <property type="match status" value="1"/>
</dbReference>
<dbReference type="EC" id="2.7.7.7" evidence="2"/>
<evidence type="ECO:0000259" key="9">
    <source>
        <dbReference type="Pfam" id="PF03175"/>
    </source>
</evidence>
<reference evidence="10" key="1">
    <citation type="submission" date="2023-06" db="EMBL/GenBank/DDBJ databases">
        <authorList>
            <person name="Kurt Z."/>
        </authorList>
    </citation>
    <scope>NUCLEOTIDE SEQUENCE</scope>
</reference>
<organism evidence="10">
    <name type="scientific">Hexamita inflata</name>
    <dbReference type="NCBI Taxonomy" id="28002"/>
    <lineage>
        <taxon>Eukaryota</taxon>
        <taxon>Metamonada</taxon>
        <taxon>Diplomonadida</taxon>
        <taxon>Hexamitidae</taxon>
        <taxon>Hexamitinae</taxon>
        <taxon>Hexamita</taxon>
    </lineage>
</organism>
<keyword evidence="7" id="KW-0238">DNA-binding</keyword>
<evidence type="ECO:0000256" key="1">
    <source>
        <dbReference type="ARBA" id="ARBA00005755"/>
    </source>
</evidence>
<proteinExistence type="inferred from homology"/>
<evidence type="ECO:0000256" key="8">
    <source>
        <dbReference type="ARBA" id="ARBA00049244"/>
    </source>
</evidence>
<dbReference type="SUPFAM" id="SSF53098">
    <property type="entry name" value="Ribonuclease H-like"/>
    <property type="match status" value="1"/>
</dbReference>
<comment type="caution">
    <text evidence="10">The sequence shown here is derived from an EMBL/GenBank/DDBJ whole genome shotgun (WGS) entry which is preliminary data.</text>
</comment>
<sequence>MTNQLENLLENYPICPYIYDGLCNILRFLQSCSKVCEDVEKEDNVFQCQVISITLLQQFIQQVQGAPPKTKDIYYVLRFVYGAQRDDIGNVMRLKLAFKRSYIYLGEAINYKKTTSAEIWRINEYGVIDVIQTKPIMNDEDQRTHIYGVVMQAPDQDDKQYIRVTDLISKENDEPLIFHLTQVVQQIIDKNNFITPDKIEEMNKQLKKENKALIQSVTVLLGGHIVSQSQNMTIQDMVSRYVKIMHLPNKEFYIQEEADLDPLSLALTILINYEKSGRYIQDLEFEKQMKQTIILVKNTEDDDCLYSALFIGLTYKGQQQDNTFTLDNQYFKVKFLANIFSENRMLTNYSKVGVSSTKNLYYYTQQLKNIIQISNTEHAQNEQAIIKKFNELFNFNVTIVSYNEPFKSLPKQDDIILLKQKNHYNVIKQYQQAIRNITNKYNDVYCFEHQIWATQVKKCNKCFDNQYCHFCNKYHKLTKSLQRQGAGPQGPNKQPYICKDCNFEYFYEPTEECLERHKKICSQMKECEHCNKIHYIQRKCKQQAAYEDQHFKAGKMHTKNENFMVYDIETMYVSCPENSKYKAEQIPFLINYRIAVFNKETNEYEMKEINNDNKLQHLKPGTFIINNSPFETFIEIINQAQIQFKVRYIYAHNGSKFDSKLFLSYIIHNNVSIEYETLFNGGRLIQLSLTTQSGEVLIKDSLQILNTPLAKFQKAFDIDSMRAKYNIAEVNKFEQSYTFLTTNMFQQYLQNGGKSETIRYYYENGGLNRQHFNDGVFLDDKQFEEEYINKYGDEDFINQYIKYCQQDVNITMLGLIKMTQLMFCEGVNILNYLTLSSIAYNLYLHHAGENMFQQEYEDFNFNRSLCEQKLIHLFQSGDIQKINQIITSGGKQMTYNFTRVQVIDTNMRFDQYNIDIVIQAYGAGDIDLGKYLIEVNGVYFHGLVKLDKNHQNYQLMIERKEHHDKKQRYVLSKLKSKGYQALINITDTQINDMQLESIKQQHNINNRDIFRGGRTEYYYNLYTLNDNQCLKGLDYTSLYPSMMLQNLPLRGLVVGKDYDYVNKLIQYAQSITGTPEQRQVKYFQGCDPDKRIIQVKCKILPPQNLQYPVLCVNINNKLLSPLCRTCADQKCKDVKNNTICTHNEEERALYGFFDEIELIHAVNLGYKILEVYQTHLYQTTTFNDNNFKGNEYMKHLIYQKTLNSDAKDYTEDVLEQLKQDNIICEYKLNESQNQVQIKYKPELEVQNIKENTALKTFYKLMMNSIYGKTGQSKIRRTHIISDINFYKQEYNNLIHKDLKMNYITDKSIVYDYNEAEEIQMMNRTQSNASVSGRITALSRTCLYQLQQHVIEHYNGTVLYSDTDSVYCILDKKYKDLTGFSFKNSFGVKSEEKLQNVTEFVCIAPKQYGYKNKDNKQHCTSKGISLNYKKQVNVVSAEPTNLNSDSTSKCAKAQSESLYDIYKKLVLNPDTKVIAEQNKNFVTDRQSLRIFKQDQNKYIQIQERKRISLDIDKANNYINTVPFGYI</sequence>
<evidence type="ECO:0000256" key="5">
    <source>
        <dbReference type="ARBA" id="ARBA00022705"/>
    </source>
</evidence>
<feature type="domain" description="DNA-directed DNA polymerase family B mitochondria/virus" evidence="9">
    <location>
        <begin position="960"/>
        <end position="1210"/>
    </location>
</feature>
<feature type="domain" description="DNA-directed DNA polymerase family B mitochondria/virus" evidence="9">
    <location>
        <begin position="647"/>
        <end position="847"/>
    </location>
</feature>
<reference evidence="11 13" key="2">
    <citation type="submission" date="2024-07" db="EMBL/GenBank/DDBJ databases">
        <authorList>
            <person name="Akdeniz Z."/>
        </authorList>
    </citation>
    <scope>NUCLEOTIDE SEQUENCE [LARGE SCALE GENOMIC DNA]</scope>
</reference>
<accession>A0AA86Q469</accession>
<feature type="domain" description="DNA-directed DNA polymerase family B mitochondria/virus" evidence="9">
    <location>
        <begin position="1249"/>
        <end position="1348"/>
    </location>
</feature>
<dbReference type="Proteomes" id="UP001642409">
    <property type="component" value="Unassembled WGS sequence"/>
</dbReference>
<evidence type="ECO:0000313" key="12">
    <source>
        <dbReference type="EMBL" id="CAL6060355.1"/>
    </source>
</evidence>
<dbReference type="Pfam" id="PF03175">
    <property type="entry name" value="DNA_pol_B_2"/>
    <property type="match status" value="3"/>
</dbReference>
<dbReference type="GO" id="GO:0000166">
    <property type="term" value="F:nucleotide binding"/>
    <property type="evidence" value="ECO:0007669"/>
    <property type="project" value="InterPro"/>
</dbReference>
<keyword evidence="4" id="KW-0548">Nucleotidyltransferase</keyword>
<evidence type="ECO:0000256" key="2">
    <source>
        <dbReference type="ARBA" id="ARBA00012417"/>
    </source>
</evidence>
<gene>
    <name evidence="11" type="ORF">HINF_LOCUS22437</name>
    <name evidence="10" type="ORF">HINF_LOCUS33382</name>
    <name evidence="12" type="ORF">HINF_LOCUS49184</name>
</gene>
<dbReference type="InterPro" id="IPR043502">
    <property type="entry name" value="DNA/RNA_pol_sf"/>
</dbReference>
<keyword evidence="5" id="KW-0235">DNA replication</keyword>
<dbReference type="InterPro" id="IPR004868">
    <property type="entry name" value="DNA-dir_DNA_pol_B_mt/vir"/>
</dbReference>
<evidence type="ECO:0000313" key="11">
    <source>
        <dbReference type="EMBL" id="CAL6011059.1"/>
    </source>
</evidence>
<dbReference type="EMBL" id="CATOUU010000751">
    <property type="protein sequence ID" value="CAI9945737.1"/>
    <property type="molecule type" value="Genomic_DNA"/>
</dbReference>
<evidence type="ECO:0000256" key="7">
    <source>
        <dbReference type="ARBA" id="ARBA00023125"/>
    </source>
</evidence>
<name>A0AA86Q469_9EUKA</name>
<evidence type="ECO:0000256" key="3">
    <source>
        <dbReference type="ARBA" id="ARBA00022679"/>
    </source>
</evidence>
<dbReference type="EMBL" id="CAXDID020000062">
    <property type="protein sequence ID" value="CAL6011059.1"/>
    <property type="molecule type" value="Genomic_DNA"/>
</dbReference>
<comment type="catalytic activity">
    <reaction evidence="8">
        <text>DNA(n) + a 2'-deoxyribonucleoside 5'-triphosphate = DNA(n+1) + diphosphate</text>
        <dbReference type="Rhea" id="RHEA:22508"/>
        <dbReference type="Rhea" id="RHEA-COMP:17339"/>
        <dbReference type="Rhea" id="RHEA-COMP:17340"/>
        <dbReference type="ChEBI" id="CHEBI:33019"/>
        <dbReference type="ChEBI" id="CHEBI:61560"/>
        <dbReference type="ChEBI" id="CHEBI:173112"/>
        <dbReference type="EC" id="2.7.7.7"/>
    </reaction>
</comment>
<dbReference type="EMBL" id="CAXDID020000230">
    <property type="protein sequence ID" value="CAL6060355.1"/>
    <property type="molecule type" value="Genomic_DNA"/>
</dbReference>
<evidence type="ECO:0000256" key="6">
    <source>
        <dbReference type="ARBA" id="ARBA00022932"/>
    </source>
</evidence>
<evidence type="ECO:0000256" key="4">
    <source>
        <dbReference type="ARBA" id="ARBA00022695"/>
    </source>
</evidence>
<dbReference type="SUPFAM" id="SSF56672">
    <property type="entry name" value="DNA/RNA polymerases"/>
    <property type="match status" value="1"/>
</dbReference>
<evidence type="ECO:0000313" key="10">
    <source>
        <dbReference type="EMBL" id="CAI9945737.1"/>
    </source>
</evidence>
<keyword evidence="3" id="KW-0808">Transferase</keyword>
<keyword evidence="13" id="KW-1185">Reference proteome</keyword>
<comment type="similarity">
    <text evidence="1">Belongs to the DNA polymerase type-B family.</text>
</comment>
<protein>
    <recommendedName>
        <fullName evidence="2">DNA-directed DNA polymerase</fullName>
        <ecNumber evidence="2">2.7.7.7</ecNumber>
    </recommendedName>
</protein>